<dbReference type="Gene3D" id="1.20.1070.10">
    <property type="entry name" value="Rhodopsin 7-helix transmembrane proteins"/>
    <property type="match status" value="1"/>
</dbReference>
<keyword evidence="1" id="KW-0812">Transmembrane</keyword>
<dbReference type="SUPFAM" id="SSF81321">
    <property type="entry name" value="Family A G protein-coupled receptor-like"/>
    <property type="match status" value="1"/>
</dbReference>
<dbReference type="Proteomes" id="UP000025227">
    <property type="component" value="Unplaced"/>
</dbReference>
<feature type="transmembrane region" description="Helical" evidence="1">
    <location>
        <begin position="136"/>
        <end position="156"/>
    </location>
</feature>
<dbReference type="Pfam" id="PF10326">
    <property type="entry name" value="7TM_GPCR_Str"/>
    <property type="match status" value="1"/>
</dbReference>
<reference evidence="3" key="1">
    <citation type="submission" date="2020-12" db="UniProtKB">
        <authorList>
            <consortium name="WormBaseParasite"/>
        </authorList>
    </citation>
    <scope>IDENTIFICATION</scope>
    <source>
        <strain evidence="3">MHco3</strain>
    </source>
</reference>
<keyword evidence="1" id="KW-0472">Membrane</keyword>
<keyword evidence="1" id="KW-1133">Transmembrane helix</keyword>
<sequence length="185" mass="20809">MICFAAWPTDSDIEYFTSIAYDINVEGNFTFLVASLQKDGSYYNELRSNTMFAGTIAVTLLLVVAMVTIIFCARRITATVKKNASINTRRLDMQLRKTLFAQAASPFLLLHTPFYISVLGPLLDAQTGESSNYFPFLFAWCPAINPLLTLCIVTDFRRFVISLFKRSWQIAPSTTGLRSTTVVFK</sequence>
<dbReference type="WBParaSite" id="HCON_00123250-00001">
    <property type="protein sequence ID" value="HCON_00123250-00001"/>
    <property type="gene ID" value="HCON_00123250"/>
</dbReference>
<dbReference type="AlphaFoldDB" id="A0A7I4YN71"/>
<feature type="transmembrane region" description="Helical" evidence="1">
    <location>
        <begin position="99"/>
        <end position="116"/>
    </location>
</feature>
<dbReference type="OrthoDB" id="5792363at2759"/>
<feature type="transmembrane region" description="Helical" evidence="1">
    <location>
        <begin position="51"/>
        <end position="73"/>
    </location>
</feature>
<name>A0A7I4YN71_HAECO</name>
<keyword evidence="2" id="KW-1185">Reference proteome</keyword>
<proteinExistence type="predicted"/>
<dbReference type="InterPro" id="IPR019428">
    <property type="entry name" value="7TM_GPCR_serpentine_rcpt_Str"/>
</dbReference>
<evidence type="ECO:0000313" key="2">
    <source>
        <dbReference type="Proteomes" id="UP000025227"/>
    </source>
</evidence>
<evidence type="ECO:0000256" key="1">
    <source>
        <dbReference type="SAM" id="Phobius"/>
    </source>
</evidence>
<evidence type="ECO:0000313" key="3">
    <source>
        <dbReference type="WBParaSite" id="HCON_00123250-00001"/>
    </source>
</evidence>
<organism evidence="2 3">
    <name type="scientific">Haemonchus contortus</name>
    <name type="common">Barber pole worm</name>
    <dbReference type="NCBI Taxonomy" id="6289"/>
    <lineage>
        <taxon>Eukaryota</taxon>
        <taxon>Metazoa</taxon>
        <taxon>Ecdysozoa</taxon>
        <taxon>Nematoda</taxon>
        <taxon>Chromadorea</taxon>
        <taxon>Rhabditida</taxon>
        <taxon>Rhabditina</taxon>
        <taxon>Rhabditomorpha</taxon>
        <taxon>Strongyloidea</taxon>
        <taxon>Trichostrongylidae</taxon>
        <taxon>Haemonchus</taxon>
    </lineage>
</organism>
<accession>A0A7I4YN71</accession>
<dbReference type="PANTHER" id="PTHR47758">
    <property type="entry name" value="SERPENTINE RECEPTOR, CLASS M-RELATED"/>
    <property type="match status" value="1"/>
</dbReference>
<dbReference type="OMA" id="ACCWRIV"/>
<dbReference type="PANTHER" id="PTHR47758:SF4">
    <property type="entry name" value="SERPENTINE RECEPTOR, CLASS M"/>
    <property type="match status" value="1"/>
</dbReference>
<protein>
    <submittedName>
        <fullName evidence="3">G protein-coupled receptor</fullName>
    </submittedName>
</protein>